<evidence type="ECO:0000256" key="4">
    <source>
        <dbReference type="ARBA" id="ARBA00022452"/>
    </source>
</evidence>
<evidence type="ECO:0000313" key="9">
    <source>
        <dbReference type="Proteomes" id="UP000019402"/>
    </source>
</evidence>
<dbReference type="Gene3D" id="1.20.1600.10">
    <property type="entry name" value="Outer membrane efflux proteins (OEP)"/>
    <property type="match status" value="1"/>
</dbReference>
<dbReference type="eggNOG" id="COG1538">
    <property type="taxonomic scope" value="Bacteria"/>
</dbReference>
<dbReference type="GO" id="GO:0015288">
    <property type="term" value="F:porin activity"/>
    <property type="evidence" value="ECO:0007669"/>
    <property type="project" value="TreeGrafter"/>
</dbReference>
<organism evidence="8 9">
    <name type="scientific">Saccharicrinis fermentans DSM 9555 = JCM 21142</name>
    <dbReference type="NCBI Taxonomy" id="869213"/>
    <lineage>
        <taxon>Bacteria</taxon>
        <taxon>Pseudomonadati</taxon>
        <taxon>Bacteroidota</taxon>
        <taxon>Bacteroidia</taxon>
        <taxon>Marinilabiliales</taxon>
        <taxon>Marinilabiliaceae</taxon>
        <taxon>Saccharicrinis</taxon>
    </lineage>
</organism>
<sequence length="207" mass="23535">MKLNKADEVYAIAVDIMPQIKKANYTLESSEIDVNIAKSNYYPSLSLSAQWGASANWLMEDPNGFNRSLGDQINSTKNTYIGASLNIPIFNKLQTRTNVKNARISVLDAKFSLQQEKLALRKEIQQAYADALAAYNKYLSSYEAVMSYKESFRYTEQKFSVGLVNSVDFNVAKTDFTRAQSDLLQSKYEYILRNKILDFYKGIPIVL</sequence>
<dbReference type="SUPFAM" id="SSF56954">
    <property type="entry name" value="Outer membrane efflux proteins (OEP)"/>
    <property type="match status" value="1"/>
</dbReference>
<keyword evidence="6" id="KW-0472">Membrane</keyword>
<proteinExistence type="inferred from homology"/>
<dbReference type="Proteomes" id="UP000019402">
    <property type="component" value="Unassembled WGS sequence"/>
</dbReference>
<evidence type="ECO:0000256" key="5">
    <source>
        <dbReference type="ARBA" id="ARBA00022692"/>
    </source>
</evidence>
<dbReference type="GO" id="GO:0009279">
    <property type="term" value="C:cell outer membrane"/>
    <property type="evidence" value="ECO:0007669"/>
    <property type="project" value="UniProtKB-SubCell"/>
</dbReference>
<comment type="subcellular location">
    <subcellularLocation>
        <location evidence="1">Cell outer membrane</location>
    </subcellularLocation>
</comment>
<keyword evidence="4" id="KW-1134">Transmembrane beta strand</keyword>
<reference evidence="8 9" key="1">
    <citation type="journal article" date="2014" name="Genome Announc.">
        <title>Draft Genome Sequence of Cytophaga fermentans JCM 21142T, a Facultative Anaerobe Isolated from Marine Mud.</title>
        <authorList>
            <person name="Starns D."/>
            <person name="Oshima K."/>
            <person name="Suda W."/>
            <person name="Iino T."/>
            <person name="Yuki M."/>
            <person name="Inoue J."/>
            <person name="Kitamura K."/>
            <person name="Iida T."/>
            <person name="Darby A."/>
            <person name="Hattori M."/>
            <person name="Ohkuma M."/>
        </authorList>
    </citation>
    <scope>NUCLEOTIDE SEQUENCE [LARGE SCALE GENOMIC DNA]</scope>
    <source>
        <strain evidence="8 9">JCM 21142</strain>
    </source>
</reference>
<dbReference type="PANTHER" id="PTHR30026">
    <property type="entry name" value="OUTER MEMBRANE PROTEIN TOLC"/>
    <property type="match status" value="1"/>
</dbReference>
<evidence type="ECO:0000256" key="1">
    <source>
        <dbReference type="ARBA" id="ARBA00004442"/>
    </source>
</evidence>
<evidence type="ECO:0000256" key="2">
    <source>
        <dbReference type="ARBA" id="ARBA00007613"/>
    </source>
</evidence>
<gene>
    <name evidence="8" type="ORF">JCM21142_1696</name>
</gene>
<dbReference type="EMBL" id="BAMD01000005">
    <property type="protein sequence ID" value="GAF02070.1"/>
    <property type="molecule type" value="Genomic_DNA"/>
</dbReference>
<keyword evidence="3" id="KW-0813">Transport</keyword>
<dbReference type="Pfam" id="PF02321">
    <property type="entry name" value="OEP"/>
    <property type="match status" value="1"/>
</dbReference>
<evidence type="ECO:0000256" key="6">
    <source>
        <dbReference type="ARBA" id="ARBA00023136"/>
    </source>
</evidence>
<keyword evidence="7" id="KW-0998">Cell outer membrane</keyword>
<evidence type="ECO:0000256" key="7">
    <source>
        <dbReference type="ARBA" id="ARBA00023237"/>
    </source>
</evidence>
<comment type="similarity">
    <text evidence="2">Belongs to the outer membrane factor (OMF) (TC 1.B.17) family.</text>
</comment>
<dbReference type="InterPro" id="IPR051906">
    <property type="entry name" value="TolC-like"/>
</dbReference>
<comment type="caution">
    <text evidence="8">The sequence shown here is derived from an EMBL/GenBank/DDBJ whole genome shotgun (WGS) entry which is preliminary data.</text>
</comment>
<dbReference type="InterPro" id="IPR003423">
    <property type="entry name" value="OMP_efflux"/>
</dbReference>
<evidence type="ECO:0000256" key="3">
    <source>
        <dbReference type="ARBA" id="ARBA00022448"/>
    </source>
</evidence>
<dbReference type="AlphaFoldDB" id="W7XVF8"/>
<dbReference type="OrthoDB" id="9811587at2"/>
<dbReference type="RefSeq" id="WP_052522086.1">
    <property type="nucleotide sequence ID" value="NZ_BAMD01000005.1"/>
</dbReference>
<name>W7XVF8_9BACT</name>
<dbReference type="GO" id="GO:1990281">
    <property type="term" value="C:efflux pump complex"/>
    <property type="evidence" value="ECO:0007669"/>
    <property type="project" value="TreeGrafter"/>
</dbReference>
<dbReference type="GO" id="GO:0015562">
    <property type="term" value="F:efflux transmembrane transporter activity"/>
    <property type="evidence" value="ECO:0007669"/>
    <property type="project" value="InterPro"/>
</dbReference>
<keyword evidence="5" id="KW-0812">Transmembrane</keyword>
<dbReference type="PANTHER" id="PTHR30026:SF20">
    <property type="entry name" value="OUTER MEMBRANE PROTEIN TOLC"/>
    <property type="match status" value="1"/>
</dbReference>
<accession>W7XVF8</accession>
<protein>
    <submittedName>
        <fullName evidence="8">Outer membrane channel protein</fullName>
    </submittedName>
</protein>
<keyword evidence="9" id="KW-1185">Reference proteome</keyword>
<evidence type="ECO:0000313" key="8">
    <source>
        <dbReference type="EMBL" id="GAF02070.1"/>
    </source>
</evidence>